<evidence type="ECO:0000313" key="4">
    <source>
        <dbReference type="Proteomes" id="UP001210231"/>
    </source>
</evidence>
<dbReference type="GO" id="GO:0016787">
    <property type="term" value="F:hydrolase activity"/>
    <property type="evidence" value="ECO:0007669"/>
    <property type="project" value="UniProtKB-KW"/>
</dbReference>
<dbReference type="InterPro" id="IPR051478">
    <property type="entry name" value="Beta-lactamase-like_AB/R"/>
</dbReference>
<sequence>MKYIFLVFFSIVSHQIFCQTNSISENRIYSLIDENAQNLLRNSGATSVSLGIVKNGKIYTKHYGEIDKGTGNKPDNNTYYEIASVTKIVTGSLLAQAVLNGKVKLDDDIRMYLKDSYPNLQYNGSPIYIKDLISFQSALPRSLPDESSIWNVKRDENVFLSAKINKEYSKQLFLSDLKKVKLDTIPGTKYNYSNLSLELTGHMLENIYQKDFQELVKANFLMPLKMNHTRFDLDDNEILANGYDEKHTLMPHLENNLWGATGKLKSTTNDLIKLLQYELSGSKIVTESQRNVKQSDTHWFGYFWDRWEITDKGKFGYKHGGAYGTQTFFSVFPEINLGICVIVNISAENTISNLQSTVLNLAEDLTNQNNQSTYGYKFKGNNIVFSYIHDKKLDSKLIASISVAGDFNNWNPKDPKYQLVRKSNNKFEIALPKKDFQKGKMYLFKFVINKESWLLPPKNAINTDKAEDNHLTFKID</sequence>
<dbReference type="InterPro" id="IPR014756">
    <property type="entry name" value="Ig_E-set"/>
</dbReference>
<comment type="similarity">
    <text evidence="1">Belongs to the beta-lactamase family.</text>
</comment>
<dbReference type="RefSeq" id="WP_407030675.1">
    <property type="nucleotide sequence ID" value="NZ_JAQGEF010000005.1"/>
</dbReference>
<dbReference type="Pfam" id="PF00144">
    <property type="entry name" value="Beta-lactamase"/>
    <property type="match status" value="1"/>
</dbReference>
<dbReference type="Gene3D" id="3.40.710.10">
    <property type="entry name" value="DD-peptidase/beta-lactamase superfamily"/>
    <property type="match status" value="1"/>
</dbReference>
<keyword evidence="4" id="KW-1185">Reference proteome</keyword>
<name>A0ABT4UHM5_9BACT</name>
<evidence type="ECO:0000313" key="3">
    <source>
        <dbReference type="EMBL" id="MDA3614347.1"/>
    </source>
</evidence>
<dbReference type="Proteomes" id="UP001210231">
    <property type="component" value="Unassembled WGS sequence"/>
</dbReference>
<proteinExistence type="inferred from homology"/>
<dbReference type="PANTHER" id="PTHR22935">
    <property type="entry name" value="PENICILLIN-BINDING PROTEIN"/>
    <property type="match status" value="1"/>
</dbReference>
<dbReference type="InterPro" id="IPR001466">
    <property type="entry name" value="Beta-lactam-related"/>
</dbReference>
<dbReference type="InterPro" id="IPR013783">
    <property type="entry name" value="Ig-like_fold"/>
</dbReference>
<evidence type="ECO:0000259" key="2">
    <source>
        <dbReference type="Pfam" id="PF00144"/>
    </source>
</evidence>
<dbReference type="SUPFAM" id="SSF81296">
    <property type="entry name" value="E set domains"/>
    <property type="match status" value="1"/>
</dbReference>
<dbReference type="Gene3D" id="2.60.40.10">
    <property type="entry name" value="Immunoglobulins"/>
    <property type="match status" value="1"/>
</dbReference>
<reference evidence="3 4" key="1">
    <citation type="submission" date="2022-12" db="EMBL/GenBank/DDBJ databases">
        <title>Chitinophagaceae gen. sp. nov., a new member of the family Chitinophagaceae, isolated from soil in a chemical factory.</title>
        <authorList>
            <person name="Ke Z."/>
        </authorList>
    </citation>
    <scope>NUCLEOTIDE SEQUENCE [LARGE SCALE GENOMIC DNA]</scope>
    <source>
        <strain evidence="3 4">LY-5</strain>
    </source>
</reference>
<evidence type="ECO:0000256" key="1">
    <source>
        <dbReference type="ARBA" id="ARBA00038473"/>
    </source>
</evidence>
<dbReference type="SUPFAM" id="SSF56601">
    <property type="entry name" value="beta-lactamase/transpeptidase-like"/>
    <property type="match status" value="1"/>
</dbReference>
<feature type="domain" description="Beta-lactamase-related" evidence="2">
    <location>
        <begin position="33"/>
        <end position="349"/>
    </location>
</feature>
<dbReference type="PANTHER" id="PTHR22935:SF95">
    <property type="entry name" value="BETA-LACTAMASE-LIKE 1-RELATED"/>
    <property type="match status" value="1"/>
</dbReference>
<organism evidence="3 4">
    <name type="scientific">Polluticaenibacter yanchengensis</name>
    <dbReference type="NCBI Taxonomy" id="3014562"/>
    <lineage>
        <taxon>Bacteria</taxon>
        <taxon>Pseudomonadati</taxon>
        <taxon>Bacteroidota</taxon>
        <taxon>Chitinophagia</taxon>
        <taxon>Chitinophagales</taxon>
        <taxon>Chitinophagaceae</taxon>
        <taxon>Polluticaenibacter</taxon>
    </lineage>
</organism>
<comment type="caution">
    <text evidence="3">The sequence shown here is derived from an EMBL/GenBank/DDBJ whole genome shotgun (WGS) entry which is preliminary data.</text>
</comment>
<dbReference type="EMBL" id="JAQGEF010000005">
    <property type="protein sequence ID" value="MDA3614347.1"/>
    <property type="molecule type" value="Genomic_DNA"/>
</dbReference>
<keyword evidence="3" id="KW-0378">Hydrolase</keyword>
<dbReference type="InterPro" id="IPR012338">
    <property type="entry name" value="Beta-lactam/transpept-like"/>
</dbReference>
<accession>A0ABT4UHM5</accession>
<gene>
    <name evidence="3" type="ORF">O3P16_05975</name>
</gene>
<protein>
    <submittedName>
        <fullName evidence="3">Serine hydrolase</fullName>
    </submittedName>
</protein>